<dbReference type="EMBL" id="UFTJ01000003">
    <property type="protein sequence ID" value="SUV52481.1"/>
    <property type="molecule type" value="Genomic_DNA"/>
</dbReference>
<dbReference type="Gene3D" id="3.40.30.10">
    <property type="entry name" value="Glutaredoxin"/>
    <property type="match status" value="1"/>
</dbReference>
<dbReference type="Proteomes" id="UP000270205">
    <property type="component" value="Unassembled WGS sequence"/>
</dbReference>
<dbReference type="AlphaFoldDB" id="A0A380ZT37"/>
<comment type="similarity">
    <text evidence="1 2">Belongs to the ArsC family.</text>
</comment>
<protein>
    <submittedName>
        <fullName evidence="3">Transcriptional regulator Spx</fullName>
    </submittedName>
</protein>
<dbReference type="PANTHER" id="PTHR30041:SF8">
    <property type="entry name" value="PROTEIN YFFB"/>
    <property type="match status" value="1"/>
</dbReference>
<dbReference type="EMBL" id="UYIV01000001">
    <property type="protein sequence ID" value="VDH06043.1"/>
    <property type="molecule type" value="Genomic_DNA"/>
</dbReference>
<dbReference type="PROSITE" id="PS51353">
    <property type="entry name" value="ARSC"/>
    <property type="match status" value="1"/>
</dbReference>
<reference evidence="4 6" key="2">
    <citation type="submission" date="2018-11" db="EMBL/GenBank/DDBJ databases">
        <authorList>
            <consortium name="Pathogen Informatics"/>
        </authorList>
    </citation>
    <scope>NUCLEOTIDE SEQUENCE [LARGE SCALE GENOMIC DNA]</scope>
    <source>
        <strain evidence="4 6">NCTC12929</strain>
    </source>
</reference>
<reference evidence="3 5" key="1">
    <citation type="submission" date="2018-06" db="EMBL/GenBank/DDBJ databases">
        <authorList>
            <consortium name="Pathogen Informatics"/>
            <person name="Doyle S."/>
        </authorList>
    </citation>
    <scope>NUCLEOTIDE SEQUENCE [LARGE SCALE GENOMIC DNA]</scope>
    <source>
        <strain evidence="3 5">NCTC11661</strain>
    </source>
</reference>
<dbReference type="Proteomes" id="UP000255515">
    <property type="component" value="Unassembled WGS sequence"/>
</dbReference>
<evidence type="ECO:0000313" key="4">
    <source>
        <dbReference type="EMBL" id="VDH06043.1"/>
    </source>
</evidence>
<evidence type="ECO:0000313" key="6">
    <source>
        <dbReference type="Proteomes" id="UP000270205"/>
    </source>
</evidence>
<dbReference type="Pfam" id="PF03960">
    <property type="entry name" value="ArsC"/>
    <property type="match status" value="1"/>
</dbReference>
<evidence type="ECO:0000313" key="5">
    <source>
        <dbReference type="Proteomes" id="UP000255515"/>
    </source>
</evidence>
<dbReference type="PANTHER" id="PTHR30041">
    <property type="entry name" value="ARSENATE REDUCTASE"/>
    <property type="match status" value="1"/>
</dbReference>
<evidence type="ECO:0000256" key="2">
    <source>
        <dbReference type="PROSITE-ProRule" id="PRU01282"/>
    </source>
</evidence>
<evidence type="ECO:0000313" key="3">
    <source>
        <dbReference type="EMBL" id="SUV52481.1"/>
    </source>
</evidence>
<dbReference type="InterPro" id="IPR006660">
    <property type="entry name" value="Arsenate_reductase-like"/>
</dbReference>
<dbReference type="RefSeq" id="WP_002665057.1">
    <property type="nucleotide sequence ID" value="NZ_JAXFPJ010000110.1"/>
</dbReference>
<name>A0A380ZT37_9FLAO</name>
<sequence length="115" mass="13326">MEKTVFYLKTCGTNKKIMAELNLEDWTHREIKSQAISETELETMHQLAGSYDALFSKRSQEIKKRAIDVKNLSEEDKKQLILSHYSFLKRPVFIDDNVIFIGSDKKTVEAVSSRL</sequence>
<gene>
    <name evidence="3" type="ORF">NCTC11661_01620</name>
    <name evidence="4" type="ORF">NCTC12929_02195</name>
</gene>
<accession>A0A380ZT37</accession>
<dbReference type="SUPFAM" id="SSF52833">
    <property type="entry name" value="Thioredoxin-like"/>
    <property type="match status" value="1"/>
</dbReference>
<organism evidence="3 5">
    <name type="scientific">Bergeyella zoohelcum</name>
    <dbReference type="NCBI Taxonomy" id="1015"/>
    <lineage>
        <taxon>Bacteria</taxon>
        <taxon>Pseudomonadati</taxon>
        <taxon>Bacteroidota</taxon>
        <taxon>Flavobacteriia</taxon>
        <taxon>Flavobacteriales</taxon>
        <taxon>Weeksellaceae</taxon>
        <taxon>Bergeyella</taxon>
    </lineage>
</organism>
<dbReference type="InterPro" id="IPR036249">
    <property type="entry name" value="Thioredoxin-like_sf"/>
</dbReference>
<proteinExistence type="inferred from homology"/>
<evidence type="ECO:0000256" key="1">
    <source>
        <dbReference type="ARBA" id="ARBA00007198"/>
    </source>
</evidence>